<dbReference type="PANTHER" id="PTHR45625:SF4">
    <property type="entry name" value="PEPTIDYLPROLYL ISOMERASE DOMAIN AND WD REPEAT-CONTAINING PROTEIN 1"/>
    <property type="match status" value="1"/>
</dbReference>
<protein>
    <recommendedName>
        <fullName evidence="4">Peptidyl-prolyl cis-trans isomerase</fullName>
        <shortName evidence="4">PPIase</shortName>
        <ecNumber evidence="4">5.2.1.8</ecNumber>
    </recommendedName>
</protein>
<name>A0A5C6BKY6_9PLAN</name>
<dbReference type="PRINTS" id="PR00153">
    <property type="entry name" value="CSAPPISMRASE"/>
</dbReference>
<feature type="chain" id="PRO_5022998305" description="Peptidyl-prolyl cis-trans isomerase" evidence="4">
    <location>
        <begin position="27"/>
        <end position="208"/>
    </location>
</feature>
<evidence type="ECO:0000313" key="7">
    <source>
        <dbReference type="EMBL" id="TWU12006.1"/>
    </source>
</evidence>
<evidence type="ECO:0000256" key="3">
    <source>
        <dbReference type="ARBA" id="ARBA00023235"/>
    </source>
</evidence>
<keyword evidence="2 4" id="KW-0697">Rotamase</keyword>
<reference evidence="7 8" key="1">
    <citation type="submission" date="2019-02" db="EMBL/GenBank/DDBJ databases">
        <title>Deep-cultivation of Planctomycetes and their phenomic and genomic characterization uncovers novel biology.</title>
        <authorList>
            <person name="Wiegand S."/>
            <person name="Jogler M."/>
            <person name="Boedeker C."/>
            <person name="Pinto D."/>
            <person name="Vollmers J."/>
            <person name="Rivas-Marin E."/>
            <person name="Kohn T."/>
            <person name="Peeters S.H."/>
            <person name="Heuer A."/>
            <person name="Rast P."/>
            <person name="Oberbeckmann S."/>
            <person name="Bunk B."/>
            <person name="Jeske O."/>
            <person name="Meyerdierks A."/>
            <person name="Storesund J.E."/>
            <person name="Kallscheuer N."/>
            <person name="Luecker S."/>
            <person name="Lage O.M."/>
            <person name="Pohl T."/>
            <person name="Merkel B.J."/>
            <person name="Hornburger P."/>
            <person name="Mueller R.-W."/>
            <person name="Bruemmer F."/>
            <person name="Labrenz M."/>
            <person name="Spormann A.M."/>
            <person name="Op Den Camp H."/>
            <person name="Overmann J."/>
            <person name="Amann R."/>
            <person name="Jetten M.S.M."/>
            <person name="Mascher T."/>
            <person name="Medema M.H."/>
            <person name="Devos D.P."/>
            <person name="Kaster A.-K."/>
            <person name="Ovreas L."/>
            <person name="Rohde M."/>
            <person name="Galperin M.Y."/>
            <person name="Jogler C."/>
        </authorList>
    </citation>
    <scope>NUCLEOTIDE SEQUENCE [LARGE SCALE GENOMIC DNA]</scope>
    <source>
        <strain evidence="7 8">CA54</strain>
    </source>
</reference>
<dbReference type="PANTHER" id="PTHR45625">
    <property type="entry name" value="PEPTIDYL-PROLYL CIS-TRANS ISOMERASE-RELATED"/>
    <property type="match status" value="1"/>
</dbReference>
<dbReference type="InterPro" id="IPR029000">
    <property type="entry name" value="Cyclophilin-like_dom_sf"/>
</dbReference>
<dbReference type="InterPro" id="IPR044666">
    <property type="entry name" value="Cyclophilin_A-like"/>
</dbReference>
<comment type="catalytic activity">
    <reaction evidence="4">
        <text>[protein]-peptidylproline (omega=180) = [protein]-peptidylproline (omega=0)</text>
        <dbReference type="Rhea" id="RHEA:16237"/>
        <dbReference type="Rhea" id="RHEA-COMP:10747"/>
        <dbReference type="Rhea" id="RHEA-COMP:10748"/>
        <dbReference type="ChEBI" id="CHEBI:83833"/>
        <dbReference type="ChEBI" id="CHEBI:83834"/>
        <dbReference type="EC" id="5.2.1.8"/>
    </reaction>
</comment>
<evidence type="ECO:0000259" key="6">
    <source>
        <dbReference type="PROSITE" id="PS50072"/>
    </source>
</evidence>
<dbReference type="EC" id="5.2.1.8" evidence="4"/>
<feature type="domain" description="PPIase cyclophilin-type" evidence="6">
    <location>
        <begin position="51"/>
        <end position="195"/>
    </location>
</feature>
<dbReference type="InterPro" id="IPR002130">
    <property type="entry name" value="Cyclophilin-type_PPIase_dom"/>
</dbReference>
<keyword evidence="8" id="KW-1185">Reference proteome</keyword>
<evidence type="ECO:0000256" key="1">
    <source>
        <dbReference type="ARBA" id="ARBA00007365"/>
    </source>
</evidence>
<dbReference type="CDD" id="cd00317">
    <property type="entry name" value="cyclophilin"/>
    <property type="match status" value="1"/>
</dbReference>
<gene>
    <name evidence="7" type="primary">ppiB_2</name>
    <name evidence="7" type="ORF">CA54_08220</name>
</gene>
<feature type="compositionally biased region" description="Low complexity" evidence="5">
    <location>
        <begin position="186"/>
        <end position="197"/>
    </location>
</feature>
<feature type="signal peptide" evidence="4">
    <location>
        <begin position="1"/>
        <end position="26"/>
    </location>
</feature>
<proteinExistence type="inferred from homology"/>
<comment type="function">
    <text evidence="4">PPIases accelerate the folding of proteins. It catalyzes the cis-trans isomerization of proline imidic peptide bonds in oligopeptides.</text>
</comment>
<dbReference type="SUPFAM" id="SSF50891">
    <property type="entry name" value="Cyclophilin-like"/>
    <property type="match status" value="1"/>
</dbReference>
<comment type="caution">
    <text evidence="7">The sequence shown here is derived from an EMBL/GenBank/DDBJ whole genome shotgun (WGS) entry which is preliminary data.</text>
</comment>
<dbReference type="EMBL" id="SJPP01000001">
    <property type="protein sequence ID" value="TWU12006.1"/>
    <property type="molecule type" value="Genomic_DNA"/>
</dbReference>
<dbReference type="GO" id="GO:0006457">
    <property type="term" value="P:protein folding"/>
    <property type="evidence" value="ECO:0007669"/>
    <property type="project" value="InterPro"/>
</dbReference>
<feature type="region of interest" description="Disordered" evidence="5">
    <location>
        <begin position="179"/>
        <end position="208"/>
    </location>
</feature>
<dbReference type="GO" id="GO:0003755">
    <property type="term" value="F:peptidyl-prolyl cis-trans isomerase activity"/>
    <property type="evidence" value="ECO:0007669"/>
    <property type="project" value="UniProtKB-UniRule"/>
</dbReference>
<accession>A0A5C6BKY6</accession>
<evidence type="ECO:0000256" key="4">
    <source>
        <dbReference type="RuleBase" id="RU363019"/>
    </source>
</evidence>
<dbReference type="Pfam" id="PF00160">
    <property type="entry name" value="Pro_isomerase"/>
    <property type="match status" value="1"/>
</dbReference>
<comment type="similarity">
    <text evidence="1 4">Belongs to the cyclophilin-type PPIase family.</text>
</comment>
<sequence precursor="true">MNPTLTRRAMLLSTLFLTSVGCGATATEGEPIIEPTKVDKPVIAEIVTNRGTIRLWLDGDKVPMTVGNFVTLAEDKFYDGLKFHRVIPNFMIQGGDPKGDGSGGPGYRFKDEFHPDLKHDSAGIISMANAGPTTNGSQFFITHNATPHLDGKHSVFGHVIEGQVIVNSIRNGDIIESITIDRNPSEEPAAPETAAPETETETEKPAEQ</sequence>
<dbReference type="PROSITE" id="PS00170">
    <property type="entry name" value="CSA_PPIASE_1"/>
    <property type="match status" value="1"/>
</dbReference>
<keyword evidence="4" id="KW-0732">Signal</keyword>
<keyword evidence="3 4" id="KW-0413">Isomerase</keyword>
<dbReference type="PROSITE" id="PS51257">
    <property type="entry name" value="PROKAR_LIPOPROTEIN"/>
    <property type="match status" value="1"/>
</dbReference>
<organism evidence="7 8">
    <name type="scientific">Symmachiella macrocystis</name>
    <dbReference type="NCBI Taxonomy" id="2527985"/>
    <lineage>
        <taxon>Bacteria</taxon>
        <taxon>Pseudomonadati</taxon>
        <taxon>Planctomycetota</taxon>
        <taxon>Planctomycetia</taxon>
        <taxon>Planctomycetales</taxon>
        <taxon>Planctomycetaceae</taxon>
        <taxon>Symmachiella</taxon>
    </lineage>
</organism>
<dbReference type="Proteomes" id="UP000320735">
    <property type="component" value="Unassembled WGS sequence"/>
</dbReference>
<dbReference type="RefSeq" id="WP_315851692.1">
    <property type="nucleotide sequence ID" value="NZ_SJPP01000001.1"/>
</dbReference>
<evidence type="ECO:0000256" key="5">
    <source>
        <dbReference type="SAM" id="MobiDB-lite"/>
    </source>
</evidence>
<evidence type="ECO:0000313" key="8">
    <source>
        <dbReference type="Proteomes" id="UP000320735"/>
    </source>
</evidence>
<evidence type="ECO:0000256" key="2">
    <source>
        <dbReference type="ARBA" id="ARBA00023110"/>
    </source>
</evidence>
<dbReference type="AlphaFoldDB" id="A0A5C6BKY6"/>
<dbReference type="PROSITE" id="PS50072">
    <property type="entry name" value="CSA_PPIASE_2"/>
    <property type="match status" value="1"/>
</dbReference>
<dbReference type="Gene3D" id="2.40.100.10">
    <property type="entry name" value="Cyclophilin-like"/>
    <property type="match status" value="1"/>
</dbReference>
<dbReference type="InterPro" id="IPR020892">
    <property type="entry name" value="Cyclophilin-type_PPIase_CS"/>
</dbReference>